<comment type="similarity">
    <text evidence="2 6">Belongs to the SURF1 family.</text>
</comment>
<dbReference type="Pfam" id="PF02104">
    <property type="entry name" value="SURF1"/>
    <property type="match status" value="1"/>
</dbReference>
<organism evidence="7 8">
    <name type="scientific">Nitrosomonas nitrosa</name>
    <dbReference type="NCBI Taxonomy" id="52442"/>
    <lineage>
        <taxon>Bacteria</taxon>
        <taxon>Pseudomonadati</taxon>
        <taxon>Pseudomonadota</taxon>
        <taxon>Betaproteobacteria</taxon>
        <taxon>Nitrosomonadales</taxon>
        <taxon>Nitrosomonadaceae</taxon>
        <taxon>Nitrosomonas</taxon>
    </lineage>
</organism>
<reference evidence="7 8" key="1">
    <citation type="submission" date="2016-10" db="EMBL/GenBank/DDBJ databases">
        <authorList>
            <person name="de Groot N.N."/>
        </authorList>
    </citation>
    <scope>NUCLEOTIDE SEQUENCE [LARGE SCALE GENOMIC DNA]</scope>
    <source>
        <strain evidence="7 8">Nm146</strain>
    </source>
</reference>
<keyword evidence="4 6" id="KW-1133">Transmembrane helix</keyword>
<name>A0A1I4NXD4_9PROT</name>
<dbReference type="PANTHER" id="PTHR23427">
    <property type="entry name" value="SURFEIT LOCUS PROTEIN"/>
    <property type="match status" value="1"/>
</dbReference>
<dbReference type="PANTHER" id="PTHR23427:SF2">
    <property type="entry name" value="SURFEIT LOCUS PROTEIN 1"/>
    <property type="match status" value="1"/>
</dbReference>
<dbReference type="AlphaFoldDB" id="A0A1I4NXD4"/>
<dbReference type="STRING" id="52442.SAMN05421880_10958"/>
<evidence type="ECO:0000313" key="8">
    <source>
        <dbReference type="Proteomes" id="UP000199561"/>
    </source>
</evidence>
<proteinExistence type="inferred from homology"/>
<dbReference type="GO" id="GO:0005886">
    <property type="term" value="C:plasma membrane"/>
    <property type="evidence" value="ECO:0007669"/>
    <property type="project" value="UniProtKB-SubCell"/>
</dbReference>
<evidence type="ECO:0000256" key="5">
    <source>
        <dbReference type="ARBA" id="ARBA00023136"/>
    </source>
</evidence>
<dbReference type="RefSeq" id="WP_090667656.1">
    <property type="nucleotide sequence ID" value="NZ_FOUF01000009.1"/>
</dbReference>
<sequence>MSYQFRPRWWAVILTLVFVAIFVRLGMWQLSRANEKIDRHEKIAQYAQEPIVTLPSSPIKLEDFLHRQVEVRGHFIKEHAIYLDNKIYQGRVGYEILAPLKMRNGEFHVLVNRGWVASGGDRLNLPEIFFPDEEVVISGIVASPMVRAIQLTDEVVSGNLWVSLDFDLYKEKTGLPLHPVLLLQQDNRIEDGLIRQWAQSDSGASKNIGYAFQWFFFALTLSIIFLILNVKRNSSEK</sequence>
<feature type="transmembrane region" description="Helical" evidence="6">
    <location>
        <begin position="210"/>
        <end position="230"/>
    </location>
</feature>
<evidence type="ECO:0000256" key="1">
    <source>
        <dbReference type="ARBA" id="ARBA00004370"/>
    </source>
</evidence>
<keyword evidence="6" id="KW-1003">Cell membrane</keyword>
<evidence type="ECO:0000256" key="2">
    <source>
        <dbReference type="ARBA" id="ARBA00007165"/>
    </source>
</evidence>
<evidence type="ECO:0000256" key="6">
    <source>
        <dbReference type="RuleBase" id="RU363076"/>
    </source>
</evidence>
<protein>
    <recommendedName>
        <fullName evidence="6">SURF1-like protein</fullName>
    </recommendedName>
</protein>
<keyword evidence="5 6" id="KW-0472">Membrane</keyword>
<dbReference type="InterPro" id="IPR002994">
    <property type="entry name" value="Surf1/Shy1"/>
</dbReference>
<evidence type="ECO:0000313" key="7">
    <source>
        <dbReference type="EMBL" id="SFM20214.1"/>
    </source>
</evidence>
<comment type="caution">
    <text evidence="6">Lacks conserved residue(s) required for the propagation of feature annotation.</text>
</comment>
<gene>
    <name evidence="7" type="ORF">SAMN05421880_10958</name>
</gene>
<accession>A0A1I4NXD4</accession>
<evidence type="ECO:0000256" key="4">
    <source>
        <dbReference type="ARBA" id="ARBA00022989"/>
    </source>
</evidence>
<comment type="subcellular location">
    <subcellularLocation>
        <location evidence="6">Cell membrane</location>
        <topology evidence="6">Multi-pass membrane protein</topology>
    </subcellularLocation>
    <subcellularLocation>
        <location evidence="1">Membrane</location>
    </subcellularLocation>
</comment>
<dbReference type="InterPro" id="IPR045214">
    <property type="entry name" value="Surf1/Surf4"/>
</dbReference>
<keyword evidence="8" id="KW-1185">Reference proteome</keyword>
<dbReference type="EMBL" id="FOUF01000009">
    <property type="protein sequence ID" value="SFM20214.1"/>
    <property type="molecule type" value="Genomic_DNA"/>
</dbReference>
<evidence type="ECO:0000256" key="3">
    <source>
        <dbReference type="ARBA" id="ARBA00022692"/>
    </source>
</evidence>
<dbReference type="PROSITE" id="PS50895">
    <property type="entry name" value="SURF1"/>
    <property type="match status" value="1"/>
</dbReference>
<keyword evidence="3 6" id="KW-0812">Transmembrane</keyword>
<dbReference type="Proteomes" id="UP000199561">
    <property type="component" value="Unassembled WGS sequence"/>
</dbReference>
<dbReference type="CDD" id="cd06662">
    <property type="entry name" value="SURF1"/>
    <property type="match status" value="1"/>
</dbReference>